<dbReference type="GO" id="GO:0004733">
    <property type="term" value="F:pyridoxamine phosphate oxidase activity"/>
    <property type="evidence" value="ECO:0007669"/>
    <property type="project" value="UniProtKB-UniRule"/>
</dbReference>
<comment type="catalytic activity">
    <reaction evidence="9">
        <text>pyridoxamine 5'-phosphate + O2 + H2O = pyridoxal 5'-phosphate + H2O2 + NH4(+)</text>
        <dbReference type="Rhea" id="RHEA:15817"/>
        <dbReference type="ChEBI" id="CHEBI:15377"/>
        <dbReference type="ChEBI" id="CHEBI:15379"/>
        <dbReference type="ChEBI" id="CHEBI:16240"/>
        <dbReference type="ChEBI" id="CHEBI:28938"/>
        <dbReference type="ChEBI" id="CHEBI:58451"/>
        <dbReference type="ChEBI" id="CHEBI:597326"/>
        <dbReference type="EC" id="1.4.3.5"/>
    </reaction>
</comment>
<keyword evidence="8 9" id="KW-0664">Pyridoxine biosynthesis</keyword>
<dbReference type="EC" id="1.4.3.5" evidence="9"/>
<evidence type="ECO:0000259" key="12">
    <source>
        <dbReference type="Pfam" id="PF01243"/>
    </source>
</evidence>
<dbReference type="InterPro" id="IPR011576">
    <property type="entry name" value="Pyridox_Oxase_N"/>
</dbReference>
<sequence>MSIADLRKDYSRASLSEFEAAADPVAQFATWFDEATKAQIPEPNAMSVATVGPDGRPSSRIVLIKQFDQNGFTWFTNYDSRKGRDVESNPYVALLFHWVELERQVRIEGKIERVTKEESDAYFSSRPLASQLGAIASRQSQAVADRETLEQQYEATKQQFGEHPVRPDHWGGYRVIPDRIEFWQGRPSRMHDRVLYTRTDNGEWQRRRLQP</sequence>
<accession>A0A246WSS6</accession>
<evidence type="ECO:0000256" key="10">
    <source>
        <dbReference type="PIRSR" id="PIRSR000190-1"/>
    </source>
</evidence>
<feature type="binding site" evidence="9 11">
    <location>
        <begin position="60"/>
        <end position="65"/>
    </location>
    <ligand>
        <name>FMN</name>
        <dbReference type="ChEBI" id="CHEBI:58210"/>
    </ligand>
</feature>
<evidence type="ECO:0000313" key="17">
    <source>
        <dbReference type="Proteomes" id="UP000536746"/>
    </source>
</evidence>
<dbReference type="InterPro" id="IPR012349">
    <property type="entry name" value="Split_barrel_FMN-bd"/>
</dbReference>
<evidence type="ECO:0000256" key="7">
    <source>
        <dbReference type="ARBA" id="ARBA00023002"/>
    </source>
</evidence>
<dbReference type="FunFam" id="2.30.110.10:FF:000005">
    <property type="entry name" value="NAD(P)H-hydrate epimerase"/>
    <property type="match status" value="1"/>
</dbReference>
<dbReference type="AlphaFoldDB" id="A0A246WSS6"/>
<evidence type="ECO:0000256" key="5">
    <source>
        <dbReference type="ARBA" id="ARBA00022630"/>
    </source>
</evidence>
<dbReference type="EMBL" id="NJGU01000005">
    <property type="protein sequence ID" value="OWY29396.1"/>
    <property type="molecule type" value="Genomic_DNA"/>
</dbReference>
<comment type="subunit">
    <text evidence="4 9">Homodimer.</text>
</comment>
<dbReference type="OrthoDB" id="9780392at2"/>
<name>A0A246WSS6_9BURK</name>
<feature type="domain" description="Pyridoxamine 5'-phosphate oxidase N-terminal" evidence="12">
    <location>
        <begin position="32"/>
        <end position="158"/>
    </location>
</feature>
<feature type="binding site" evidence="10">
    <location>
        <begin position="7"/>
        <end position="10"/>
    </location>
    <ligand>
        <name>substrate</name>
    </ligand>
</feature>
<comment type="pathway">
    <text evidence="1 9">Cofactor metabolism; pyridoxal 5'-phosphate salvage; pyridoxal 5'-phosphate from pyridoxamine 5'-phosphate: step 1/1.</text>
</comment>
<dbReference type="GO" id="GO:0008615">
    <property type="term" value="P:pyridoxine biosynthetic process"/>
    <property type="evidence" value="ECO:0007669"/>
    <property type="project" value="UniProtKB-UniRule"/>
</dbReference>
<feature type="domain" description="Pyridoxine 5'-phosphate oxidase dimerisation C-terminal" evidence="13">
    <location>
        <begin position="170"/>
        <end position="211"/>
    </location>
</feature>
<dbReference type="RefSeq" id="WP_079216737.1">
    <property type="nucleotide sequence ID" value="NZ_CP018845.1"/>
</dbReference>
<feature type="binding site" evidence="9 10">
    <location>
        <position position="65"/>
    </location>
    <ligand>
        <name>substrate</name>
    </ligand>
</feature>
<evidence type="ECO:0000313" key="15">
    <source>
        <dbReference type="EMBL" id="OWY29396.1"/>
    </source>
</evidence>
<keyword evidence="17" id="KW-1185">Reference proteome</keyword>
<dbReference type="InterPro" id="IPR019740">
    <property type="entry name" value="Pyridox_Oxase_CS"/>
</dbReference>
<dbReference type="EMBL" id="JABFMT010000002">
    <property type="protein sequence ID" value="NUU00463.1"/>
    <property type="molecule type" value="Genomic_DNA"/>
</dbReference>
<evidence type="ECO:0000256" key="4">
    <source>
        <dbReference type="ARBA" id="ARBA00011738"/>
    </source>
</evidence>
<dbReference type="UniPathway" id="UPA01068">
    <property type="reaction ID" value="UER00304"/>
</dbReference>
<evidence type="ECO:0000256" key="2">
    <source>
        <dbReference type="ARBA" id="ARBA00005037"/>
    </source>
</evidence>
<feature type="binding site" evidence="9 10">
    <location>
        <position position="126"/>
    </location>
    <ligand>
        <name>substrate</name>
    </ligand>
</feature>
<dbReference type="SUPFAM" id="SSF50475">
    <property type="entry name" value="FMN-binding split barrel"/>
    <property type="match status" value="1"/>
</dbReference>
<gene>
    <name evidence="9 15" type="primary">pdxH</name>
    <name evidence="15" type="ORF">CEJ42_11180</name>
    <name evidence="14" type="ORF">HNO84_02550</name>
</gene>
<reference evidence="14 17" key="2">
    <citation type="journal article" date="2020" name="Front. Plant Sci.">
        <title>Isolation of Rhizosphere Bacteria That Improve Quality and Water Stress Tolerance in Greenhouse Ornamentals.</title>
        <authorList>
            <person name="Nordstedt N.P."/>
            <person name="Jones M.L."/>
        </authorList>
    </citation>
    <scope>NUCLEOTIDE SEQUENCE [LARGE SCALE GENOMIC DNA]</scope>
    <source>
        <strain evidence="14 17">C6C2</strain>
    </source>
</reference>
<dbReference type="Pfam" id="PF01243">
    <property type="entry name" value="PNPOx_N"/>
    <property type="match status" value="1"/>
</dbReference>
<keyword evidence="6 9" id="KW-0288">FMN</keyword>
<evidence type="ECO:0000313" key="14">
    <source>
        <dbReference type="EMBL" id="NUU00463.1"/>
    </source>
</evidence>
<dbReference type="Gene3D" id="2.30.110.10">
    <property type="entry name" value="Electron Transport, Fmn-binding Protein, Chain A"/>
    <property type="match status" value="1"/>
</dbReference>
<evidence type="ECO:0000313" key="16">
    <source>
        <dbReference type="Proteomes" id="UP000197596"/>
    </source>
</evidence>
<feature type="binding site" evidence="9 10">
    <location>
        <position position="122"/>
    </location>
    <ligand>
        <name>substrate</name>
    </ligand>
</feature>
<evidence type="ECO:0000256" key="1">
    <source>
        <dbReference type="ARBA" id="ARBA00004738"/>
    </source>
</evidence>
<feature type="binding site" evidence="9 11">
    <location>
        <position position="81"/>
    </location>
    <ligand>
        <name>FMN</name>
        <dbReference type="ChEBI" id="CHEBI:58210"/>
    </ligand>
</feature>
<organism evidence="15 16">
    <name type="scientific">Herbaspirillum robiniae</name>
    <dbReference type="NCBI Taxonomy" id="2014887"/>
    <lineage>
        <taxon>Bacteria</taxon>
        <taxon>Pseudomonadati</taxon>
        <taxon>Pseudomonadota</taxon>
        <taxon>Betaproteobacteria</taxon>
        <taxon>Burkholderiales</taxon>
        <taxon>Oxalobacteraceae</taxon>
        <taxon>Herbaspirillum</taxon>
    </lineage>
</organism>
<dbReference type="GO" id="GO:0010181">
    <property type="term" value="F:FMN binding"/>
    <property type="evidence" value="ECO:0007669"/>
    <property type="project" value="UniProtKB-UniRule"/>
</dbReference>
<dbReference type="PROSITE" id="PS01064">
    <property type="entry name" value="PYRIDOX_OXIDASE"/>
    <property type="match status" value="1"/>
</dbReference>
<dbReference type="Proteomes" id="UP000536746">
    <property type="component" value="Unassembled WGS sequence"/>
</dbReference>
<dbReference type="Proteomes" id="UP000197596">
    <property type="component" value="Unassembled WGS sequence"/>
</dbReference>
<dbReference type="PANTHER" id="PTHR10851:SF0">
    <property type="entry name" value="PYRIDOXINE-5'-PHOSPHATE OXIDASE"/>
    <property type="match status" value="1"/>
</dbReference>
<dbReference type="InterPro" id="IPR000659">
    <property type="entry name" value="Pyridox_Oxase"/>
</dbReference>
<dbReference type="Pfam" id="PF10590">
    <property type="entry name" value="PNP_phzG_C"/>
    <property type="match status" value="1"/>
</dbReference>
<feature type="binding site" evidence="9 11">
    <location>
        <position position="82"/>
    </location>
    <ligand>
        <name>FMN</name>
        <dbReference type="ChEBI" id="CHEBI:58210"/>
    </ligand>
</feature>
<comment type="similarity">
    <text evidence="3 9">Belongs to the pyridoxamine 5'-phosphate oxidase family.</text>
</comment>
<proteinExistence type="inferred from homology"/>
<comment type="catalytic activity">
    <reaction evidence="9">
        <text>pyridoxine 5'-phosphate + O2 = pyridoxal 5'-phosphate + H2O2</text>
        <dbReference type="Rhea" id="RHEA:15149"/>
        <dbReference type="ChEBI" id="CHEBI:15379"/>
        <dbReference type="ChEBI" id="CHEBI:16240"/>
        <dbReference type="ChEBI" id="CHEBI:58589"/>
        <dbReference type="ChEBI" id="CHEBI:597326"/>
        <dbReference type="EC" id="1.4.3.5"/>
    </reaction>
</comment>
<keyword evidence="5 9" id="KW-0285">Flavoprotein</keyword>
<dbReference type="NCBIfam" id="TIGR00558">
    <property type="entry name" value="pdxH"/>
    <property type="match status" value="1"/>
</dbReference>
<feature type="binding site" evidence="9 11">
    <location>
        <position position="104"/>
    </location>
    <ligand>
        <name>FMN</name>
        <dbReference type="ChEBI" id="CHEBI:58210"/>
    </ligand>
</feature>
<reference evidence="15 16" key="1">
    <citation type="submission" date="2017-06" db="EMBL/GenBank/DDBJ databases">
        <title>Herbaspirillum phytohormonus sp. nov., isolated from the root nodule of Robinia pseudoacacia in lead-zinc mine.</title>
        <authorList>
            <person name="Fan M."/>
            <person name="Lin Y."/>
        </authorList>
    </citation>
    <scope>NUCLEOTIDE SEQUENCE [LARGE SCALE GENOMIC DNA]</scope>
    <source>
        <strain evidence="15 16">HZ10</strain>
    </source>
</reference>
<feature type="binding site" evidence="9 11">
    <location>
        <position position="183"/>
    </location>
    <ligand>
        <name>FMN</name>
        <dbReference type="ChEBI" id="CHEBI:58210"/>
    </ligand>
</feature>
<dbReference type="HAMAP" id="MF_01629">
    <property type="entry name" value="PdxH"/>
    <property type="match status" value="1"/>
</dbReference>
<evidence type="ECO:0000256" key="6">
    <source>
        <dbReference type="ARBA" id="ARBA00022643"/>
    </source>
</evidence>
<feature type="binding site" evidence="9 11">
    <location>
        <position position="193"/>
    </location>
    <ligand>
        <name>FMN</name>
        <dbReference type="ChEBI" id="CHEBI:58210"/>
    </ligand>
</feature>
<dbReference type="InterPro" id="IPR019576">
    <property type="entry name" value="Pyridoxamine_oxidase_dimer_C"/>
</dbReference>
<comment type="function">
    <text evidence="9">Catalyzes the oxidation of either pyridoxine 5'-phosphate (PNP) or pyridoxamine 5'-phosphate (PMP) into pyridoxal 5'-phosphate (PLP).</text>
</comment>
<feature type="binding site" evidence="9 10">
    <location>
        <begin position="189"/>
        <end position="191"/>
    </location>
    <ligand>
        <name>substrate</name>
    </ligand>
</feature>
<feature type="binding site" evidence="9 10">
    <location>
        <position position="130"/>
    </location>
    <ligand>
        <name>substrate</name>
    </ligand>
</feature>
<comment type="caution">
    <text evidence="15">The sequence shown here is derived from an EMBL/GenBank/DDBJ whole genome shotgun (WGS) entry which is preliminary data.</text>
</comment>
<evidence type="ECO:0000256" key="3">
    <source>
        <dbReference type="ARBA" id="ARBA00007301"/>
    </source>
</evidence>
<dbReference type="PIRSF" id="PIRSF000190">
    <property type="entry name" value="Pyd_amn-ph_oxd"/>
    <property type="match status" value="1"/>
</dbReference>
<dbReference type="NCBIfam" id="NF004231">
    <property type="entry name" value="PRK05679.1"/>
    <property type="match status" value="1"/>
</dbReference>
<evidence type="ECO:0000256" key="9">
    <source>
        <dbReference type="HAMAP-Rule" id="MF_01629"/>
    </source>
</evidence>
<dbReference type="PANTHER" id="PTHR10851">
    <property type="entry name" value="PYRIDOXINE-5-PHOSPHATE OXIDASE"/>
    <property type="match status" value="1"/>
</dbReference>
<evidence type="ECO:0000256" key="11">
    <source>
        <dbReference type="PIRSR" id="PIRSR000190-2"/>
    </source>
</evidence>
<protein>
    <recommendedName>
        <fullName evidence="9">Pyridoxine/pyridoxamine 5'-phosphate oxidase</fullName>
        <ecNumber evidence="9">1.4.3.5</ecNumber>
    </recommendedName>
    <alternativeName>
        <fullName evidence="9">PNP/PMP oxidase</fullName>
        <shortName evidence="9">PNPOx</shortName>
    </alternativeName>
    <alternativeName>
        <fullName evidence="9">Pyridoxal 5'-phosphate synthase</fullName>
    </alternativeName>
</protein>
<feature type="binding site" evidence="9 11">
    <location>
        <begin position="139"/>
        <end position="140"/>
    </location>
    <ligand>
        <name>FMN</name>
        <dbReference type="ChEBI" id="CHEBI:58210"/>
    </ligand>
</feature>
<evidence type="ECO:0000256" key="8">
    <source>
        <dbReference type="ARBA" id="ARBA00023096"/>
    </source>
</evidence>
<feature type="binding site" evidence="9 11">
    <location>
        <begin position="75"/>
        <end position="76"/>
    </location>
    <ligand>
        <name>FMN</name>
        <dbReference type="ChEBI" id="CHEBI:58210"/>
    </ligand>
</feature>
<evidence type="ECO:0000259" key="13">
    <source>
        <dbReference type="Pfam" id="PF10590"/>
    </source>
</evidence>
<comment type="pathway">
    <text evidence="2 9">Cofactor metabolism; pyridoxal 5'-phosphate salvage; pyridoxal 5'-phosphate from pyridoxine 5'-phosphate: step 1/1.</text>
</comment>
<keyword evidence="7 9" id="KW-0560">Oxidoreductase</keyword>
<comment type="cofactor">
    <cofactor evidence="9 11">
        <name>FMN</name>
        <dbReference type="ChEBI" id="CHEBI:58210"/>
    </cofactor>
    <text evidence="9 11">Binds 1 FMN per subunit.</text>
</comment>